<keyword evidence="1" id="KW-0472">Membrane</keyword>
<dbReference type="RefSeq" id="WP_016179320.1">
    <property type="nucleotide sequence ID" value="NZ_CAAKNX010000173.1"/>
</dbReference>
<comment type="caution">
    <text evidence="5">The sequence shown here is derived from an EMBL/GenBank/DDBJ whole genome shotgun (WGS) entry which is preliminary data.</text>
</comment>
<evidence type="ECO:0000313" key="6">
    <source>
        <dbReference type="Proteomes" id="UP000288388"/>
    </source>
</evidence>
<evidence type="ECO:0000313" key="3">
    <source>
        <dbReference type="EMBL" id="MDT2514236.1"/>
    </source>
</evidence>
<name>A0A2N8Q014_ENTAV</name>
<feature type="transmembrane region" description="Helical" evidence="1">
    <location>
        <begin position="6"/>
        <end position="27"/>
    </location>
</feature>
<dbReference type="EMBL" id="JARPWY010000018">
    <property type="protein sequence ID" value="MDT2514236.1"/>
    <property type="molecule type" value="Genomic_DNA"/>
</dbReference>
<evidence type="ECO:0000313" key="7">
    <source>
        <dbReference type="Proteomes" id="UP000316316"/>
    </source>
</evidence>
<sequence>MISDLFVLIGLAFFIKIFFDGAKKLVIGANGDVVKSKTYLIHGVLGVAFMIVARLITILL</sequence>
<reference evidence="5 7" key="1">
    <citation type="submission" date="2017-10" db="EMBL/GenBank/DDBJ databases">
        <title>FDA dAtabase for Regulatory Grade micrObial Sequences (FDA-ARGOS): Supporting development and validation of Infectious Disease Dx tests.</title>
        <authorList>
            <person name="Campos J."/>
            <person name="Goldberg B."/>
            <person name="Tallon L.J."/>
            <person name="Sadzewicz L."/>
            <person name="Sengamalay N."/>
            <person name="Ott S."/>
            <person name="Godinez A."/>
            <person name="Nagaraj S."/>
            <person name="Vyas G."/>
            <person name="Aluvathingal J."/>
            <person name="Nadendla S."/>
            <person name="Geyer C."/>
            <person name="Nandy P."/>
            <person name="Hobson J."/>
            <person name="Sichtig H."/>
        </authorList>
    </citation>
    <scope>NUCLEOTIDE SEQUENCE [LARGE SCALE GENOMIC DNA]</scope>
    <source>
        <strain evidence="5 7">FDAARGOS_185</strain>
    </source>
</reference>
<reference evidence="2 8" key="3">
    <citation type="submission" date="2023-03" db="EMBL/GenBank/DDBJ databases">
        <authorList>
            <person name="Shen W."/>
            <person name="Cai J."/>
        </authorList>
    </citation>
    <scope>NUCLEOTIDE SEQUENCE [LARGE SCALE GENOMIC DNA]</scope>
    <source>
        <strain evidence="2">P33-2</strain>
        <strain evidence="3 8">Y2</strain>
    </source>
</reference>
<organism evidence="5 7">
    <name type="scientific">Enterococcus avium</name>
    <name type="common">Streptococcus avium</name>
    <dbReference type="NCBI Taxonomy" id="33945"/>
    <lineage>
        <taxon>Bacteria</taxon>
        <taxon>Bacillati</taxon>
        <taxon>Bacillota</taxon>
        <taxon>Bacilli</taxon>
        <taxon>Lactobacillales</taxon>
        <taxon>Enterococcaceae</taxon>
        <taxon>Enterococcus</taxon>
    </lineage>
</organism>
<dbReference type="EMBL" id="JARPWH010000038">
    <property type="protein sequence ID" value="MDT2403056.1"/>
    <property type="molecule type" value="Genomic_DNA"/>
</dbReference>
<dbReference type="Proteomes" id="UP001260773">
    <property type="component" value="Unassembled WGS sequence"/>
</dbReference>
<dbReference type="GeneID" id="69569463"/>
<evidence type="ECO:0000313" key="8">
    <source>
        <dbReference type="Proteomes" id="UP001264335"/>
    </source>
</evidence>
<evidence type="ECO:0000313" key="5">
    <source>
        <dbReference type="EMBL" id="TRZ35356.1"/>
    </source>
</evidence>
<dbReference type="Proteomes" id="UP001264335">
    <property type="component" value="Unassembled WGS sequence"/>
</dbReference>
<proteinExistence type="predicted"/>
<evidence type="ECO:0000256" key="1">
    <source>
        <dbReference type="SAM" id="Phobius"/>
    </source>
</evidence>
<dbReference type="AlphaFoldDB" id="A0A2N8Q014"/>
<gene>
    <name evidence="5" type="ORF">AUF17_15265</name>
    <name evidence="4" type="ORF">EK398_02450</name>
    <name evidence="2" type="ORF">P7D43_11770</name>
    <name evidence="3" type="ORF">P7D79_08335</name>
</gene>
<keyword evidence="1" id="KW-1133">Transmembrane helix</keyword>
<accession>A0A2N8Q014</accession>
<dbReference type="EMBL" id="PDXQ01000001">
    <property type="protein sequence ID" value="TRZ35356.1"/>
    <property type="molecule type" value="Genomic_DNA"/>
</dbReference>
<evidence type="ECO:0000313" key="2">
    <source>
        <dbReference type="EMBL" id="MDT2403056.1"/>
    </source>
</evidence>
<feature type="transmembrane region" description="Helical" evidence="1">
    <location>
        <begin position="39"/>
        <end position="59"/>
    </location>
</feature>
<evidence type="ECO:0000313" key="4">
    <source>
        <dbReference type="EMBL" id="RVU93817.1"/>
    </source>
</evidence>
<dbReference type="EMBL" id="RYZS01000001">
    <property type="protein sequence ID" value="RVU93817.1"/>
    <property type="molecule type" value="Genomic_DNA"/>
</dbReference>
<reference evidence="4 6" key="2">
    <citation type="submission" date="2018-12" db="EMBL/GenBank/DDBJ databases">
        <title>A novel vanA-carrying plasmid in a clinical isolate of Enterococcus avium.</title>
        <authorList>
            <person name="Bernasconi O.J."/>
            <person name="Luzzaro F."/>
            <person name="Endimiani A."/>
        </authorList>
    </citation>
    <scope>NUCLEOTIDE SEQUENCE [LARGE SCALE GENOMIC DNA]</scope>
    <source>
        <strain evidence="4 6">LC0559/18</strain>
    </source>
</reference>
<dbReference type="Proteomes" id="UP000288388">
    <property type="component" value="Unassembled WGS sequence"/>
</dbReference>
<protein>
    <submittedName>
        <fullName evidence="5">Uncharacterized protein</fullName>
    </submittedName>
</protein>
<keyword evidence="1" id="KW-0812">Transmembrane</keyword>
<dbReference type="Proteomes" id="UP000316316">
    <property type="component" value="Unassembled WGS sequence"/>
</dbReference>